<sequence>MDVAEKAVVFPAENSVVYDCENCERSFNTEHALNCHIKIHNEKTLKCTFCDAMFRRLDQLFSHVADHEMNLARDFECPVKHCDAKIPSFRDGTQHILMHSAQFPCKNCDETFSKFRRLFHHHALQHGTLKAFAEEEKFNHKINQKNLKNEKRKQKKRAACEMEEPTASPAPKAAEVEEDEEMSSLQFVDLLKSTVTKSNDETPSQVLERISKFITDVFPQSEEDRCYRCTHCEMSFGDAILWMTHLGFHDGVDPFKCTGCSKKFENRIEFVIHLTYFAHGSQNEDAEQT</sequence>
<comment type="caution">
    <text evidence="8">The sequence shown here is derived from an EMBL/GenBank/DDBJ whole genome shotgun (WGS) entry which is preliminary data.</text>
</comment>
<dbReference type="PROSITE" id="PS00028">
    <property type="entry name" value="ZINC_FINGER_C2H2_1"/>
    <property type="match status" value="6"/>
</dbReference>
<evidence type="ECO:0000256" key="3">
    <source>
        <dbReference type="ARBA" id="ARBA00022771"/>
    </source>
</evidence>
<dbReference type="Gene3D" id="3.30.160.60">
    <property type="entry name" value="Classic Zinc Finger"/>
    <property type="match status" value="2"/>
</dbReference>
<proteinExistence type="predicted"/>
<evidence type="ECO:0000313" key="9">
    <source>
        <dbReference type="Proteomes" id="UP000494206"/>
    </source>
</evidence>
<feature type="domain" description="C2H2-type" evidence="7">
    <location>
        <begin position="255"/>
        <end position="284"/>
    </location>
</feature>
<keyword evidence="2" id="KW-0677">Repeat</keyword>
<evidence type="ECO:0000313" key="8">
    <source>
        <dbReference type="EMBL" id="CAB3403529.1"/>
    </source>
</evidence>
<evidence type="ECO:0000259" key="7">
    <source>
        <dbReference type="PROSITE" id="PS50157"/>
    </source>
</evidence>
<dbReference type="InterPro" id="IPR036236">
    <property type="entry name" value="Znf_C2H2_sf"/>
</dbReference>
<feature type="region of interest" description="Disordered" evidence="6">
    <location>
        <begin position="144"/>
        <end position="176"/>
    </location>
</feature>
<accession>A0A8S1EU49</accession>
<keyword evidence="4" id="KW-0862">Zinc</keyword>
<keyword evidence="3 5" id="KW-0863">Zinc-finger</keyword>
<evidence type="ECO:0000256" key="4">
    <source>
        <dbReference type="ARBA" id="ARBA00022833"/>
    </source>
</evidence>
<evidence type="ECO:0000256" key="5">
    <source>
        <dbReference type="PROSITE-ProRule" id="PRU00042"/>
    </source>
</evidence>
<dbReference type="SMART" id="SM00355">
    <property type="entry name" value="ZnF_C2H2"/>
    <property type="match status" value="6"/>
</dbReference>
<name>A0A8S1EU49_9PELO</name>
<gene>
    <name evidence="8" type="ORF">CBOVIS_LOCUS5992</name>
</gene>
<feature type="domain" description="C2H2-type" evidence="7">
    <location>
        <begin position="103"/>
        <end position="131"/>
    </location>
</feature>
<evidence type="ECO:0000256" key="1">
    <source>
        <dbReference type="ARBA" id="ARBA00022723"/>
    </source>
</evidence>
<dbReference type="GO" id="GO:0008270">
    <property type="term" value="F:zinc ion binding"/>
    <property type="evidence" value="ECO:0007669"/>
    <property type="project" value="UniProtKB-KW"/>
</dbReference>
<protein>
    <recommendedName>
        <fullName evidence="7">C2H2-type domain-containing protein</fullName>
    </recommendedName>
</protein>
<dbReference type="PANTHER" id="PTHR24379">
    <property type="entry name" value="KRAB AND ZINC FINGER DOMAIN-CONTAINING"/>
    <property type="match status" value="1"/>
</dbReference>
<feature type="domain" description="C2H2-type" evidence="7">
    <location>
        <begin position="18"/>
        <end position="45"/>
    </location>
</feature>
<dbReference type="OrthoDB" id="5803930at2759"/>
<dbReference type="PROSITE" id="PS50157">
    <property type="entry name" value="ZINC_FINGER_C2H2_2"/>
    <property type="match status" value="4"/>
</dbReference>
<keyword evidence="9" id="KW-1185">Reference proteome</keyword>
<keyword evidence="1" id="KW-0479">Metal-binding</keyword>
<dbReference type="SUPFAM" id="SSF57667">
    <property type="entry name" value="beta-beta-alpha zinc fingers"/>
    <property type="match status" value="2"/>
</dbReference>
<reference evidence="8 9" key="1">
    <citation type="submission" date="2020-04" db="EMBL/GenBank/DDBJ databases">
        <authorList>
            <person name="Laetsch R D."/>
            <person name="Stevens L."/>
            <person name="Kumar S."/>
            <person name="Blaxter L. M."/>
        </authorList>
    </citation>
    <scope>NUCLEOTIDE SEQUENCE [LARGE SCALE GENOMIC DNA]</scope>
</reference>
<feature type="domain" description="C2H2-type" evidence="7">
    <location>
        <begin position="227"/>
        <end position="254"/>
    </location>
</feature>
<organism evidence="8 9">
    <name type="scientific">Caenorhabditis bovis</name>
    <dbReference type="NCBI Taxonomy" id="2654633"/>
    <lineage>
        <taxon>Eukaryota</taxon>
        <taxon>Metazoa</taxon>
        <taxon>Ecdysozoa</taxon>
        <taxon>Nematoda</taxon>
        <taxon>Chromadorea</taxon>
        <taxon>Rhabditida</taxon>
        <taxon>Rhabditina</taxon>
        <taxon>Rhabditomorpha</taxon>
        <taxon>Rhabditoidea</taxon>
        <taxon>Rhabditidae</taxon>
        <taxon>Peloderinae</taxon>
        <taxon>Caenorhabditis</taxon>
    </lineage>
</organism>
<dbReference type="InterPro" id="IPR013087">
    <property type="entry name" value="Znf_C2H2_type"/>
</dbReference>
<dbReference type="AlphaFoldDB" id="A0A8S1EU49"/>
<dbReference type="EMBL" id="CADEPM010000003">
    <property type="protein sequence ID" value="CAB3403529.1"/>
    <property type="molecule type" value="Genomic_DNA"/>
</dbReference>
<dbReference type="Proteomes" id="UP000494206">
    <property type="component" value="Unassembled WGS sequence"/>
</dbReference>
<evidence type="ECO:0000256" key="6">
    <source>
        <dbReference type="SAM" id="MobiDB-lite"/>
    </source>
</evidence>
<evidence type="ECO:0000256" key="2">
    <source>
        <dbReference type="ARBA" id="ARBA00022737"/>
    </source>
</evidence>
<dbReference type="PANTHER" id="PTHR24379:SF121">
    <property type="entry name" value="C2H2-TYPE DOMAIN-CONTAINING PROTEIN"/>
    <property type="match status" value="1"/>
</dbReference>